<organism evidence="1">
    <name type="scientific">Arundo donax</name>
    <name type="common">Giant reed</name>
    <name type="synonym">Donax arundinaceus</name>
    <dbReference type="NCBI Taxonomy" id="35708"/>
    <lineage>
        <taxon>Eukaryota</taxon>
        <taxon>Viridiplantae</taxon>
        <taxon>Streptophyta</taxon>
        <taxon>Embryophyta</taxon>
        <taxon>Tracheophyta</taxon>
        <taxon>Spermatophyta</taxon>
        <taxon>Magnoliopsida</taxon>
        <taxon>Liliopsida</taxon>
        <taxon>Poales</taxon>
        <taxon>Poaceae</taxon>
        <taxon>PACMAD clade</taxon>
        <taxon>Arundinoideae</taxon>
        <taxon>Arundineae</taxon>
        <taxon>Arundo</taxon>
    </lineage>
</organism>
<dbReference type="AlphaFoldDB" id="A0A0A9FK63"/>
<proteinExistence type="predicted"/>
<protein>
    <submittedName>
        <fullName evidence="1">Uncharacterized protein</fullName>
    </submittedName>
</protein>
<accession>A0A0A9FK63</accession>
<reference evidence="1" key="1">
    <citation type="submission" date="2014-09" db="EMBL/GenBank/DDBJ databases">
        <authorList>
            <person name="Magalhaes I.L.F."/>
            <person name="Oliveira U."/>
            <person name="Santos F.R."/>
            <person name="Vidigal T.H.D.A."/>
            <person name="Brescovit A.D."/>
            <person name="Santos A.J."/>
        </authorList>
    </citation>
    <scope>NUCLEOTIDE SEQUENCE</scope>
    <source>
        <tissue evidence="1">Shoot tissue taken approximately 20 cm above the soil surface</tissue>
    </source>
</reference>
<sequence length="56" mass="6797">MRCFIKRNFMDRHVPMAFFQKYNYSRSHSISVDCRSQYNPRIQQIMGASVIHYSLH</sequence>
<reference evidence="1" key="2">
    <citation type="journal article" date="2015" name="Data Brief">
        <title>Shoot transcriptome of the giant reed, Arundo donax.</title>
        <authorList>
            <person name="Barrero R.A."/>
            <person name="Guerrero F.D."/>
            <person name="Moolhuijzen P."/>
            <person name="Goolsby J.A."/>
            <person name="Tidwell J."/>
            <person name="Bellgard S.E."/>
            <person name="Bellgard M.I."/>
        </authorList>
    </citation>
    <scope>NUCLEOTIDE SEQUENCE</scope>
    <source>
        <tissue evidence="1">Shoot tissue taken approximately 20 cm above the soil surface</tissue>
    </source>
</reference>
<name>A0A0A9FK63_ARUDO</name>
<dbReference type="EMBL" id="GBRH01187360">
    <property type="protein sequence ID" value="JAE10536.1"/>
    <property type="molecule type" value="Transcribed_RNA"/>
</dbReference>
<evidence type="ECO:0000313" key="1">
    <source>
        <dbReference type="EMBL" id="JAE10536.1"/>
    </source>
</evidence>